<dbReference type="AlphaFoldDB" id="A0A852ZNG4"/>
<dbReference type="PANTHER" id="PTHR42812">
    <property type="entry name" value="BETA-XYLOSIDASE"/>
    <property type="match status" value="1"/>
</dbReference>
<comment type="caution">
    <text evidence="9">The sequence shown here is derived from an EMBL/GenBank/DDBJ whole genome shotgun (WGS) entry which is preliminary data.</text>
</comment>
<feature type="active site" description="Proton donor" evidence="4">
    <location>
        <position position="184"/>
    </location>
</feature>
<dbReference type="GO" id="GO:0004553">
    <property type="term" value="F:hydrolase activity, hydrolyzing O-glycosyl compounds"/>
    <property type="evidence" value="ECO:0007669"/>
    <property type="project" value="InterPro"/>
</dbReference>
<dbReference type="InterPro" id="IPR013320">
    <property type="entry name" value="ConA-like_dom_sf"/>
</dbReference>
<dbReference type="Proteomes" id="UP000567795">
    <property type="component" value="Unassembled WGS sequence"/>
</dbReference>
<evidence type="ECO:0000313" key="10">
    <source>
        <dbReference type="Proteomes" id="UP000567795"/>
    </source>
</evidence>
<dbReference type="Pfam" id="PF17851">
    <property type="entry name" value="GH43_C2"/>
    <property type="match status" value="1"/>
</dbReference>
<evidence type="ECO:0000256" key="5">
    <source>
        <dbReference type="PIRSR" id="PIRSR606710-2"/>
    </source>
</evidence>
<comment type="similarity">
    <text evidence="1 6">Belongs to the glycosyl hydrolase 43 family.</text>
</comment>
<evidence type="ECO:0000256" key="3">
    <source>
        <dbReference type="ARBA" id="ARBA00023295"/>
    </source>
</evidence>
<dbReference type="InterPro" id="IPR006710">
    <property type="entry name" value="Glyco_hydro_43"/>
</dbReference>
<keyword evidence="2 6" id="KW-0378">Hydrolase</keyword>
<evidence type="ECO:0000256" key="2">
    <source>
        <dbReference type="ARBA" id="ARBA00022801"/>
    </source>
</evidence>
<reference evidence="9 10" key="1">
    <citation type="submission" date="2020-07" db="EMBL/GenBank/DDBJ databases">
        <title>Sequencing the genomes of 1000 actinobacteria strains.</title>
        <authorList>
            <person name="Klenk H.-P."/>
        </authorList>
    </citation>
    <scope>NUCLEOTIDE SEQUENCE [LARGE SCALE GENOMIC DNA]</scope>
    <source>
        <strain evidence="9 10">DSM 42178</strain>
    </source>
</reference>
<dbReference type="Gene3D" id="2.60.120.200">
    <property type="match status" value="1"/>
</dbReference>
<dbReference type="PANTHER" id="PTHR42812:SF12">
    <property type="entry name" value="BETA-XYLOSIDASE-RELATED"/>
    <property type="match status" value="1"/>
</dbReference>
<evidence type="ECO:0000256" key="4">
    <source>
        <dbReference type="PIRSR" id="PIRSR606710-1"/>
    </source>
</evidence>
<feature type="active site" description="Proton acceptor" evidence="4">
    <location>
        <position position="16"/>
    </location>
</feature>
<dbReference type="RefSeq" id="WP_179812300.1">
    <property type="nucleotide sequence ID" value="NZ_JACBZD010000001.1"/>
</dbReference>
<dbReference type="EMBL" id="JACBZD010000001">
    <property type="protein sequence ID" value="NYI03205.1"/>
    <property type="molecule type" value="Genomic_DNA"/>
</dbReference>
<sequence length="569" mass="60098">MEPRYRNPVLPADWSDPDVVRVGEDFYLTASSFHRTPGLPLLHSRDLVHWTLVGHALPRLHEAGAYSRPRHGSGVWAPAIRHHDGRFVIVYPDPDHGLFTVTAKDPAGPWSEPRLLRAGRGLIDPCPLWEEDGTAWLVHGWARSRSGIGNRLTLHRMSPDAGELLDEGRTVVDGDAIDGCRTLEGPKLYRRDGWYWILAPAGGVATGWQYAFRSRRIEGPYEHRVVLAQGATGVNGPHQGAWVDTPSGEDWFLHFQDRGAYGRVVHLQPMGWRADGWPVMGVDADGSGLGSPVAEWPAPRVARPGPPARPADGDDFTGAGPGPQWSWQGDPGHPDGAGPTGAGWYAMGPGGAGGRDHPLSLSCRRDELAADLRALPNVLEQRFPAEEFDACTTLRLESTADGARAGLAVLGREYAWVGLERRDGHSWLVARTTFPSGDPAGAGDREAGTVGGAAAAGASASAERDAAEPVRVPDGARVVLRLRTRAGAVCHLDARVSDGTGPVTDVADATGAAGAAGVACGPFGAVPGRWVGAAVALFAAAPGASGEGPEEENPGAGLFGPFVVEHVGK</sequence>
<accession>A0A852ZNG4</accession>
<evidence type="ECO:0000313" key="9">
    <source>
        <dbReference type="EMBL" id="NYI03205.1"/>
    </source>
</evidence>
<keyword evidence="3 6" id="KW-0326">Glycosidase</keyword>
<dbReference type="GO" id="GO:0005975">
    <property type="term" value="P:carbohydrate metabolic process"/>
    <property type="evidence" value="ECO:0007669"/>
    <property type="project" value="InterPro"/>
</dbReference>
<gene>
    <name evidence="9" type="ORF">FHU37_000148</name>
</gene>
<keyword evidence="10" id="KW-1185">Reference proteome</keyword>
<feature type="domain" description="Beta-xylosidase C-terminal Concanavalin A-like" evidence="8">
    <location>
        <begin position="314"/>
        <end position="422"/>
    </location>
</feature>
<evidence type="ECO:0000256" key="6">
    <source>
        <dbReference type="RuleBase" id="RU361187"/>
    </source>
</evidence>
<feature type="region of interest" description="Disordered" evidence="7">
    <location>
        <begin position="302"/>
        <end position="343"/>
    </location>
</feature>
<dbReference type="SUPFAM" id="SSF75005">
    <property type="entry name" value="Arabinanase/levansucrase/invertase"/>
    <property type="match status" value="1"/>
</dbReference>
<dbReference type="Gene3D" id="2.115.10.20">
    <property type="entry name" value="Glycosyl hydrolase domain, family 43"/>
    <property type="match status" value="1"/>
</dbReference>
<organism evidence="9 10">
    <name type="scientific">Allostreptomyces psammosilenae</name>
    <dbReference type="NCBI Taxonomy" id="1892865"/>
    <lineage>
        <taxon>Bacteria</taxon>
        <taxon>Bacillati</taxon>
        <taxon>Actinomycetota</taxon>
        <taxon>Actinomycetes</taxon>
        <taxon>Kitasatosporales</taxon>
        <taxon>Streptomycetaceae</taxon>
        <taxon>Allostreptomyces</taxon>
    </lineage>
</organism>
<dbReference type="SUPFAM" id="SSF49899">
    <property type="entry name" value="Concanavalin A-like lectins/glucanases"/>
    <property type="match status" value="1"/>
</dbReference>
<dbReference type="InterPro" id="IPR051795">
    <property type="entry name" value="Glycosyl_Hydrlase_43"/>
</dbReference>
<evidence type="ECO:0000256" key="1">
    <source>
        <dbReference type="ARBA" id="ARBA00009865"/>
    </source>
</evidence>
<evidence type="ECO:0000256" key="7">
    <source>
        <dbReference type="SAM" id="MobiDB-lite"/>
    </source>
</evidence>
<dbReference type="InterPro" id="IPR023296">
    <property type="entry name" value="Glyco_hydro_beta-prop_sf"/>
</dbReference>
<name>A0A852ZNG4_9ACTN</name>
<feature type="site" description="Important for catalytic activity, responsible for pKa modulation of the active site Glu and correct orientation of both the proton donor and substrate" evidence="5">
    <location>
        <position position="124"/>
    </location>
</feature>
<protein>
    <recommendedName>
        <fullName evidence="8">Beta-xylosidase C-terminal Concanavalin A-like domain-containing protein</fullName>
    </recommendedName>
</protein>
<dbReference type="CDD" id="cd09001">
    <property type="entry name" value="GH43_FsAxh1-like"/>
    <property type="match status" value="1"/>
</dbReference>
<proteinExistence type="inferred from homology"/>
<dbReference type="InterPro" id="IPR041542">
    <property type="entry name" value="GH43_C2"/>
</dbReference>
<feature type="compositionally biased region" description="Low complexity" evidence="7">
    <location>
        <begin position="452"/>
        <end position="461"/>
    </location>
</feature>
<dbReference type="Pfam" id="PF04616">
    <property type="entry name" value="Glyco_hydro_43"/>
    <property type="match status" value="1"/>
</dbReference>
<feature type="region of interest" description="Disordered" evidence="7">
    <location>
        <begin position="435"/>
        <end position="469"/>
    </location>
</feature>
<evidence type="ECO:0000259" key="8">
    <source>
        <dbReference type="Pfam" id="PF17851"/>
    </source>
</evidence>